<accession>A0AAW0K7E8</accession>
<evidence type="ECO:0000313" key="2">
    <source>
        <dbReference type="Proteomes" id="UP000237347"/>
    </source>
</evidence>
<dbReference type="EMBL" id="PKMF04000385">
    <property type="protein sequence ID" value="KAK7834630.1"/>
    <property type="molecule type" value="Genomic_DNA"/>
</dbReference>
<proteinExistence type="predicted"/>
<keyword evidence="2" id="KW-1185">Reference proteome</keyword>
<organism evidence="1 2">
    <name type="scientific">Quercus suber</name>
    <name type="common">Cork oak</name>
    <dbReference type="NCBI Taxonomy" id="58331"/>
    <lineage>
        <taxon>Eukaryota</taxon>
        <taxon>Viridiplantae</taxon>
        <taxon>Streptophyta</taxon>
        <taxon>Embryophyta</taxon>
        <taxon>Tracheophyta</taxon>
        <taxon>Spermatophyta</taxon>
        <taxon>Magnoliopsida</taxon>
        <taxon>eudicotyledons</taxon>
        <taxon>Gunneridae</taxon>
        <taxon>Pentapetalae</taxon>
        <taxon>rosids</taxon>
        <taxon>fabids</taxon>
        <taxon>Fagales</taxon>
        <taxon>Fagaceae</taxon>
        <taxon>Quercus</taxon>
    </lineage>
</organism>
<name>A0AAW0K7E8_QUESU</name>
<gene>
    <name evidence="1" type="primary">PCBER1_2</name>
    <name evidence="1" type="ORF">CFP56_024633</name>
</gene>
<dbReference type="Gene3D" id="3.90.25.10">
    <property type="entry name" value="UDP-galactose 4-epimerase, domain 1"/>
    <property type="match status" value="1"/>
</dbReference>
<evidence type="ECO:0000313" key="1">
    <source>
        <dbReference type="EMBL" id="KAK7834630.1"/>
    </source>
</evidence>
<feature type="non-terminal residue" evidence="1">
    <location>
        <position position="80"/>
    </location>
</feature>
<dbReference type="AlphaFoldDB" id="A0AAW0K7E8"/>
<sequence length="80" mass="10077">MKIDEYEDEMDYIYMHQLRRGLWHLYHQSLEHNWKFQSYSYNDLVSLWENKIGKTLKRIYLPKEQLLKNVKGDRKEKNLW</sequence>
<dbReference type="Proteomes" id="UP000237347">
    <property type="component" value="Unassembled WGS sequence"/>
</dbReference>
<protein>
    <submittedName>
        <fullName evidence="1">Isoflavone reductase like protein pcber1</fullName>
    </submittedName>
</protein>
<reference evidence="1 2" key="1">
    <citation type="journal article" date="2018" name="Sci. Data">
        <title>The draft genome sequence of cork oak.</title>
        <authorList>
            <person name="Ramos A.M."/>
            <person name="Usie A."/>
            <person name="Barbosa P."/>
            <person name="Barros P.M."/>
            <person name="Capote T."/>
            <person name="Chaves I."/>
            <person name="Simoes F."/>
            <person name="Abreu I."/>
            <person name="Carrasquinho I."/>
            <person name="Faro C."/>
            <person name="Guimaraes J.B."/>
            <person name="Mendonca D."/>
            <person name="Nobrega F."/>
            <person name="Rodrigues L."/>
            <person name="Saibo N.J.M."/>
            <person name="Varela M.C."/>
            <person name="Egas C."/>
            <person name="Matos J."/>
            <person name="Miguel C.M."/>
            <person name="Oliveira M.M."/>
            <person name="Ricardo C.P."/>
            <person name="Goncalves S."/>
        </authorList>
    </citation>
    <scope>NUCLEOTIDE SEQUENCE [LARGE SCALE GENOMIC DNA]</scope>
    <source>
        <strain evidence="2">cv. HL8</strain>
    </source>
</reference>
<comment type="caution">
    <text evidence="1">The sequence shown here is derived from an EMBL/GenBank/DDBJ whole genome shotgun (WGS) entry which is preliminary data.</text>
</comment>